<dbReference type="Proteomes" id="UP000827872">
    <property type="component" value="Linkage Group LG08"/>
</dbReference>
<reference evidence="1" key="1">
    <citation type="submission" date="2021-08" db="EMBL/GenBank/DDBJ databases">
        <title>The first chromosome-level gecko genome reveals the dynamic sex chromosomes of Neotropical dwarf geckos (Sphaerodactylidae: Sphaerodactylus).</title>
        <authorList>
            <person name="Pinto B.J."/>
            <person name="Keating S.E."/>
            <person name="Gamble T."/>
        </authorList>
    </citation>
    <scope>NUCLEOTIDE SEQUENCE</scope>
    <source>
        <strain evidence="1">TG3544</strain>
    </source>
</reference>
<proteinExistence type="predicted"/>
<accession>A0ACB8F7V5</accession>
<gene>
    <name evidence="1" type="ORF">K3G42_004457</name>
</gene>
<organism evidence="1 2">
    <name type="scientific">Sphaerodactylus townsendi</name>
    <dbReference type="NCBI Taxonomy" id="933632"/>
    <lineage>
        <taxon>Eukaryota</taxon>
        <taxon>Metazoa</taxon>
        <taxon>Chordata</taxon>
        <taxon>Craniata</taxon>
        <taxon>Vertebrata</taxon>
        <taxon>Euteleostomi</taxon>
        <taxon>Lepidosauria</taxon>
        <taxon>Squamata</taxon>
        <taxon>Bifurcata</taxon>
        <taxon>Gekkota</taxon>
        <taxon>Sphaerodactylidae</taxon>
        <taxon>Sphaerodactylus</taxon>
    </lineage>
</organism>
<evidence type="ECO:0000313" key="1">
    <source>
        <dbReference type="EMBL" id="KAH8001333.1"/>
    </source>
</evidence>
<name>A0ACB8F7V5_9SAUR</name>
<keyword evidence="2" id="KW-1185">Reference proteome</keyword>
<evidence type="ECO:0000313" key="2">
    <source>
        <dbReference type="Proteomes" id="UP000827872"/>
    </source>
</evidence>
<protein>
    <submittedName>
        <fullName evidence="1">Uncharacterized protein</fullName>
    </submittedName>
</protein>
<comment type="caution">
    <text evidence="1">The sequence shown here is derived from an EMBL/GenBank/DDBJ whole genome shotgun (WGS) entry which is preliminary data.</text>
</comment>
<sequence length="430" mass="49752">MERFLDRYFDDPTTTDYWQSAQPRLPTTEEDDEGLVNLDASHPELLPMEAGGEDIPVEPPDPLGASSSRHGDVGDPGWEAPVEDLDAYTLHAQHEALERAKREWQQAREALIDDRVHQWIQLRHEFNRERETLYLQLQKDHEQQERDLLQAAEQSKQELLREVQQFRTLQLWRPKHSAAQQAERIQLQREWDALEKQCAALHKEQEMIDMEAQERVAAADLQRELTIQAALKPGRRSSRDGWARRVLQSDRTLTDPRRNWPPSSRVMDGVGTFCRVGTVERIRLTSFLARSQEPVRRADREMDKQLWAYAALQQWTSELSHERDQLRTDFSNLQHQVLLLMADRDRERPSQAESLMADYVTDDLTMASSPPARRATGSMTHDSAGSGANQLPHRSFRVTFNEDPDELAFFLIQAGSYMEVHGAGFRTDRE</sequence>
<dbReference type="EMBL" id="CM037621">
    <property type="protein sequence ID" value="KAH8001333.1"/>
    <property type="molecule type" value="Genomic_DNA"/>
</dbReference>